<organism evidence="2">
    <name type="scientific">marine sediment metagenome</name>
    <dbReference type="NCBI Taxonomy" id="412755"/>
    <lineage>
        <taxon>unclassified sequences</taxon>
        <taxon>metagenomes</taxon>
        <taxon>ecological metagenomes</taxon>
    </lineage>
</organism>
<evidence type="ECO:0000313" key="2">
    <source>
        <dbReference type="EMBL" id="GAH63757.1"/>
    </source>
</evidence>
<comment type="caution">
    <text evidence="2">The sequence shown here is derived from an EMBL/GenBank/DDBJ whole genome shotgun (WGS) entry which is preliminary data.</text>
</comment>
<evidence type="ECO:0000256" key="1">
    <source>
        <dbReference type="SAM" id="MobiDB-lite"/>
    </source>
</evidence>
<feature type="region of interest" description="Disordered" evidence="1">
    <location>
        <begin position="1"/>
        <end position="23"/>
    </location>
</feature>
<feature type="non-terminal residue" evidence="2">
    <location>
        <position position="107"/>
    </location>
</feature>
<reference evidence="2" key="1">
    <citation type="journal article" date="2014" name="Front. Microbiol.">
        <title>High frequency of phylogenetically diverse reductive dehalogenase-homologous genes in deep subseafloor sedimentary metagenomes.</title>
        <authorList>
            <person name="Kawai M."/>
            <person name="Futagami T."/>
            <person name="Toyoda A."/>
            <person name="Takaki Y."/>
            <person name="Nishi S."/>
            <person name="Hori S."/>
            <person name="Arai W."/>
            <person name="Tsubouchi T."/>
            <person name="Morono Y."/>
            <person name="Uchiyama I."/>
            <person name="Ito T."/>
            <person name="Fujiyama A."/>
            <person name="Inagaki F."/>
            <person name="Takami H."/>
        </authorList>
    </citation>
    <scope>NUCLEOTIDE SEQUENCE</scope>
    <source>
        <strain evidence="2">Expedition CK06-06</strain>
    </source>
</reference>
<accession>X1H2W0</accession>
<dbReference type="EMBL" id="BARU01029148">
    <property type="protein sequence ID" value="GAH63757.1"/>
    <property type="molecule type" value="Genomic_DNA"/>
</dbReference>
<name>X1H2W0_9ZZZZ</name>
<sequence length="107" mass="11985">MSSEDHPDWWRPTGGQNSQDSILERRSTIWNDDGIVAPTIPDAFYEAAIYKGKFFTRGCRGMIEQIQLYCIGDAADTITIRYSPHPCLGPINEVTIVPAAAWAWQPS</sequence>
<proteinExistence type="predicted"/>
<dbReference type="AlphaFoldDB" id="X1H2W0"/>
<protein>
    <submittedName>
        <fullName evidence="2">Uncharacterized protein</fullName>
    </submittedName>
</protein>
<gene>
    <name evidence="2" type="ORF">S03H2_46430</name>
</gene>